<organism evidence="2 3">
    <name type="scientific">Acetobacter pasteurianus NBRC 3278</name>
    <dbReference type="NCBI Taxonomy" id="1226660"/>
    <lineage>
        <taxon>Bacteria</taxon>
        <taxon>Pseudomonadati</taxon>
        <taxon>Pseudomonadota</taxon>
        <taxon>Alphaproteobacteria</taxon>
        <taxon>Acetobacterales</taxon>
        <taxon>Acetobacteraceae</taxon>
        <taxon>Acetobacter</taxon>
    </lineage>
</organism>
<dbReference type="Gene3D" id="1.10.1220.10">
    <property type="entry name" value="Met repressor-like"/>
    <property type="match status" value="1"/>
</dbReference>
<reference evidence="2 3" key="1">
    <citation type="submission" date="2016-06" db="EMBL/GenBank/DDBJ databases">
        <title>Acetobacter pasteurianus NBRC 3278 whole genome sequencing project.</title>
        <authorList>
            <person name="Matsutani M."/>
            <person name="Shiwa Y."/>
            <person name="Okamoto-Kainuma A."/>
            <person name="Ishikawa M."/>
            <person name="Koizumi Y."/>
            <person name="Yoshikawa H."/>
            <person name="Yakushi T."/>
            <person name="Matsushita K."/>
        </authorList>
    </citation>
    <scope>NUCLEOTIDE SEQUENCE [LARGE SCALE GENOMIC DNA]</scope>
    <source>
        <strain evidence="2 3">NBRC 3278</strain>
    </source>
</reference>
<sequence>MSDERRVPITLRMPRALLDNLKAQADLRSHSMNAEIVQRLEESIHLSHSAHALEGEDITDAERAVVQSMRNMNDTQRRALVILVNSLSSSESD</sequence>
<dbReference type="InterPro" id="IPR010985">
    <property type="entry name" value="Ribbon_hlx_hlx"/>
</dbReference>
<keyword evidence="3" id="KW-1185">Reference proteome</keyword>
<protein>
    <recommendedName>
        <fullName evidence="1">Arc-like DNA binding domain-containing protein</fullName>
    </recommendedName>
</protein>
<dbReference type="EMBL" id="BDEV01000077">
    <property type="protein sequence ID" value="GCD62847.1"/>
    <property type="molecule type" value="Genomic_DNA"/>
</dbReference>
<accession>A0A401X521</accession>
<dbReference type="Pfam" id="PF03869">
    <property type="entry name" value="Arc"/>
    <property type="match status" value="1"/>
</dbReference>
<dbReference type="GO" id="GO:0006355">
    <property type="term" value="P:regulation of DNA-templated transcription"/>
    <property type="evidence" value="ECO:0007669"/>
    <property type="project" value="InterPro"/>
</dbReference>
<gene>
    <name evidence="2" type="ORF">NBRC3278_1940</name>
</gene>
<name>A0A401X521_ACEPA</name>
<feature type="domain" description="Arc-like DNA binding" evidence="1">
    <location>
        <begin position="11"/>
        <end position="44"/>
    </location>
</feature>
<evidence type="ECO:0000259" key="1">
    <source>
        <dbReference type="Pfam" id="PF03869"/>
    </source>
</evidence>
<dbReference type="SUPFAM" id="SSF47598">
    <property type="entry name" value="Ribbon-helix-helix"/>
    <property type="match status" value="1"/>
</dbReference>
<evidence type="ECO:0000313" key="3">
    <source>
        <dbReference type="Proteomes" id="UP000287385"/>
    </source>
</evidence>
<dbReference type="InterPro" id="IPR005569">
    <property type="entry name" value="Arc_DNA-bd_dom"/>
</dbReference>
<comment type="caution">
    <text evidence="2">The sequence shown here is derived from an EMBL/GenBank/DDBJ whole genome shotgun (WGS) entry which is preliminary data.</text>
</comment>
<dbReference type="AlphaFoldDB" id="A0A401X521"/>
<dbReference type="InterPro" id="IPR013321">
    <property type="entry name" value="Arc_rbn_hlx_hlx"/>
</dbReference>
<evidence type="ECO:0000313" key="2">
    <source>
        <dbReference type="EMBL" id="GCD62847.1"/>
    </source>
</evidence>
<dbReference type="GO" id="GO:0003677">
    <property type="term" value="F:DNA binding"/>
    <property type="evidence" value="ECO:0007669"/>
    <property type="project" value="InterPro"/>
</dbReference>
<dbReference type="Proteomes" id="UP000287385">
    <property type="component" value="Unassembled WGS sequence"/>
</dbReference>
<proteinExistence type="predicted"/>
<dbReference type="RefSeq" id="WP_124297228.1">
    <property type="nucleotide sequence ID" value="NZ_BDEV01000077.1"/>
</dbReference>